<evidence type="ECO:0000313" key="5">
    <source>
        <dbReference type="EMBL" id="CAI2360596.1"/>
    </source>
</evidence>
<feature type="compositionally biased region" description="Polar residues" evidence="4">
    <location>
        <begin position="202"/>
        <end position="211"/>
    </location>
</feature>
<dbReference type="PANTHER" id="PTHR15653:SF0">
    <property type="entry name" value="CONNECTOR OF KINASE TO AP-1, ISOFORM E"/>
    <property type="match status" value="1"/>
</dbReference>
<feature type="compositionally biased region" description="Basic and acidic residues" evidence="4">
    <location>
        <begin position="1"/>
        <end position="10"/>
    </location>
</feature>
<organism evidence="5 6">
    <name type="scientific">Euplotes crassus</name>
    <dbReference type="NCBI Taxonomy" id="5936"/>
    <lineage>
        <taxon>Eukaryota</taxon>
        <taxon>Sar</taxon>
        <taxon>Alveolata</taxon>
        <taxon>Ciliophora</taxon>
        <taxon>Intramacronucleata</taxon>
        <taxon>Spirotrichea</taxon>
        <taxon>Hypotrichia</taxon>
        <taxon>Euplotida</taxon>
        <taxon>Euplotidae</taxon>
        <taxon>Moneuplotes</taxon>
    </lineage>
</organism>
<dbReference type="Gene3D" id="2.130.10.10">
    <property type="entry name" value="YVTN repeat-like/Quinoprotein amine dehydrogenase"/>
    <property type="match status" value="2"/>
</dbReference>
<dbReference type="Proteomes" id="UP001295684">
    <property type="component" value="Unassembled WGS sequence"/>
</dbReference>
<keyword evidence="2" id="KW-0677">Repeat</keyword>
<feature type="repeat" description="WD" evidence="3">
    <location>
        <begin position="536"/>
        <end position="577"/>
    </location>
</feature>
<dbReference type="EMBL" id="CAMPGE010001796">
    <property type="protein sequence ID" value="CAI2360596.1"/>
    <property type="molecule type" value="Genomic_DNA"/>
</dbReference>
<gene>
    <name evidence="5" type="ORF">ECRASSUSDP1_LOCUS1900</name>
</gene>
<accession>A0AAD1U5M2</accession>
<dbReference type="PROSITE" id="PS00678">
    <property type="entry name" value="WD_REPEATS_1"/>
    <property type="match status" value="1"/>
</dbReference>
<dbReference type="Pfam" id="PF00400">
    <property type="entry name" value="WD40"/>
    <property type="match status" value="4"/>
</dbReference>
<evidence type="ECO:0000256" key="1">
    <source>
        <dbReference type="ARBA" id="ARBA00022574"/>
    </source>
</evidence>
<reference evidence="5" key="1">
    <citation type="submission" date="2023-07" db="EMBL/GenBank/DDBJ databases">
        <authorList>
            <consortium name="AG Swart"/>
            <person name="Singh M."/>
            <person name="Singh A."/>
            <person name="Seah K."/>
            <person name="Emmerich C."/>
        </authorList>
    </citation>
    <scope>NUCLEOTIDE SEQUENCE</scope>
    <source>
        <strain evidence="5">DP1</strain>
    </source>
</reference>
<protein>
    <submittedName>
        <fullName evidence="5">Uncharacterized protein</fullName>
    </submittedName>
</protein>
<dbReference type="PROSITE" id="PS50294">
    <property type="entry name" value="WD_REPEATS_REGION"/>
    <property type="match status" value="2"/>
</dbReference>
<dbReference type="InterPro" id="IPR020472">
    <property type="entry name" value="WD40_PAC1"/>
</dbReference>
<dbReference type="InterPro" id="IPR015943">
    <property type="entry name" value="WD40/YVTN_repeat-like_dom_sf"/>
</dbReference>
<dbReference type="InterPro" id="IPR011047">
    <property type="entry name" value="Quinoprotein_ADH-like_sf"/>
</dbReference>
<dbReference type="PANTHER" id="PTHR15653">
    <property type="entry name" value="STRIATIN"/>
    <property type="match status" value="1"/>
</dbReference>
<dbReference type="InterPro" id="IPR001680">
    <property type="entry name" value="WD40_rpt"/>
</dbReference>
<feature type="compositionally biased region" description="Basic and acidic residues" evidence="4">
    <location>
        <begin position="212"/>
        <end position="222"/>
    </location>
</feature>
<keyword evidence="6" id="KW-1185">Reference proteome</keyword>
<evidence type="ECO:0000256" key="2">
    <source>
        <dbReference type="ARBA" id="ARBA00022737"/>
    </source>
</evidence>
<evidence type="ECO:0000256" key="4">
    <source>
        <dbReference type="SAM" id="MobiDB-lite"/>
    </source>
</evidence>
<dbReference type="PRINTS" id="PR00320">
    <property type="entry name" value="GPROTEINBRPT"/>
</dbReference>
<dbReference type="SUPFAM" id="SSF50998">
    <property type="entry name" value="Quinoprotein alcohol dehydrogenase-like"/>
    <property type="match status" value="1"/>
</dbReference>
<proteinExistence type="predicted"/>
<evidence type="ECO:0000313" key="6">
    <source>
        <dbReference type="Proteomes" id="UP001295684"/>
    </source>
</evidence>
<dbReference type="PROSITE" id="PS50082">
    <property type="entry name" value="WD_REPEATS_2"/>
    <property type="match status" value="2"/>
</dbReference>
<dbReference type="SMART" id="SM00320">
    <property type="entry name" value="WD40"/>
    <property type="match status" value="7"/>
</dbReference>
<keyword evidence="1 3" id="KW-0853">WD repeat</keyword>
<feature type="region of interest" description="Disordered" evidence="4">
    <location>
        <begin position="1"/>
        <end position="37"/>
    </location>
</feature>
<comment type="caution">
    <text evidence="5">The sequence shown here is derived from an EMBL/GenBank/DDBJ whole genome shotgun (WGS) entry which is preliminary data.</text>
</comment>
<feature type="region of interest" description="Disordered" evidence="4">
    <location>
        <begin position="202"/>
        <end position="222"/>
    </location>
</feature>
<evidence type="ECO:0000256" key="3">
    <source>
        <dbReference type="PROSITE-ProRule" id="PRU00221"/>
    </source>
</evidence>
<name>A0AAD1U5M2_EUPCR</name>
<dbReference type="InterPro" id="IPR019775">
    <property type="entry name" value="WD40_repeat_CS"/>
</dbReference>
<feature type="repeat" description="WD" evidence="3">
    <location>
        <begin position="243"/>
        <end position="276"/>
    </location>
</feature>
<dbReference type="AlphaFoldDB" id="A0AAD1U5M2"/>
<dbReference type="InterPro" id="IPR051488">
    <property type="entry name" value="WD_repeat_striatin"/>
</dbReference>
<dbReference type="Gene3D" id="1.20.5.300">
    <property type="match status" value="1"/>
</dbReference>
<sequence>MDKEEETKNEDIDEEKNEWVSPAPETGEGFYEGDQSERNLKSQLDWEDVIGFVEKQKRKNDMLEIDQRIDQDTKGTKAAILEERLKIQEEINLKLVARIKLLEYALQQMSSKRNSGRPDLAEVPSAYNDNLGIRREKSHKSNIMQFLEELGYEDIFNSQEAKEIKTMFSKNPQNMSKNEAMLDAIHKFDADYDDEIKENLDEAQSQNGSNGEEQKEEQVSDDREMAIRTKDFMRFRDHDTYSLKGHLDTVRDGAFVPHLDQAITVSEDCTIRLWDLGNIDKESYKNYDNFEHNYFSDGSEFAGDSSSFYSYCTLRGHPGIVTKIEVDRIQIAQEHKNPLFYTAGVEGIIRAWRVPKPEDIKQFENEAECTAKLCQYVWEAHSGEIIWDLKYHNIEPLLLSTSADGIISLWNLADYKKFEKLASEGSKIENKIHSQSFTLKVNGSEVTPTCLDWCKMSASSFIACSNDDIAGAFDYHKSYPVFTFECNEPRTGDPSLRQVNCVECHPTMNIAITGAEDGNIGIFDLEAKGKCLRMTENAHTSPISSIAINPNGINYASSSHDGTIRFWDIRMQQLHLSSSNKPISTSNGTKMYGEIASCHDKKFGESICSLKMHSTLPILMSCGADSNVKLHIDINM</sequence>